<feature type="compositionally biased region" description="Low complexity" evidence="1">
    <location>
        <begin position="54"/>
        <end position="67"/>
    </location>
</feature>
<reference evidence="3" key="2">
    <citation type="submission" date="2023-06" db="EMBL/GenBank/DDBJ databases">
        <authorList>
            <person name="Ma L."/>
            <person name="Liu K.-W."/>
            <person name="Li Z."/>
            <person name="Hsiao Y.-Y."/>
            <person name="Qi Y."/>
            <person name="Fu T."/>
            <person name="Tang G."/>
            <person name="Zhang D."/>
            <person name="Sun W.-H."/>
            <person name="Liu D.-K."/>
            <person name="Li Y."/>
            <person name="Chen G.-Z."/>
            <person name="Liu X.-D."/>
            <person name="Liao X.-Y."/>
            <person name="Jiang Y.-T."/>
            <person name="Yu X."/>
            <person name="Hao Y."/>
            <person name="Huang J."/>
            <person name="Zhao X.-W."/>
            <person name="Ke S."/>
            <person name="Chen Y.-Y."/>
            <person name="Wu W.-L."/>
            <person name="Hsu J.-L."/>
            <person name="Lin Y.-F."/>
            <person name="Huang M.-D."/>
            <person name="Li C.-Y."/>
            <person name="Huang L."/>
            <person name="Wang Z.-W."/>
            <person name="Zhao X."/>
            <person name="Zhong W.-Y."/>
            <person name="Peng D.-H."/>
            <person name="Ahmad S."/>
            <person name="Lan S."/>
            <person name="Zhang J.-S."/>
            <person name="Tsai W.-C."/>
            <person name="Van De Peer Y."/>
            <person name="Liu Z.-J."/>
        </authorList>
    </citation>
    <scope>NUCLEOTIDE SEQUENCE</scope>
    <source>
        <strain evidence="3">SCP</strain>
        <tissue evidence="3">Leaves</tissue>
    </source>
</reference>
<reference evidence="3" key="1">
    <citation type="journal article" date="2023" name="Nat. Commun.">
        <title>Diploid and tetraploid genomes of Acorus and the evolution of monocots.</title>
        <authorList>
            <person name="Ma L."/>
            <person name="Liu K.W."/>
            <person name="Li Z."/>
            <person name="Hsiao Y.Y."/>
            <person name="Qi Y."/>
            <person name="Fu T."/>
            <person name="Tang G.D."/>
            <person name="Zhang D."/>
            <person name="Sun W.H."/>
            <person name="Liu D.K."/>
            <person name="Li Y."/>
            <person name="Chen G.Z."/>
            <person name="Liu X.D."/>
            <person name="Liao X.Y."/>
            <person name="Jiang Y.T."/>
            <person name="Yu X."/>
            <person name="Hao Y."/>
            <person name="Huang J."/>
            <person name="Zhao X.W."/>
            <person name="Ke S."/>
            <person name="Chen Y.Y."/>
            <person name="Wu W.L."/>
            <person name="Hsu J.L."/>
            <person name="Lin Y.F."/>
            <person name="Huang M.D."/>
            <person name="Li C.Y."/>
            <person name="Huang L."/>
            <person name="Wang Z.W."/>
            <person name="Zhao X."/>
            <person name="Zhong W.Y."/>
            <person name="Peng D.H."/>
            <person name="Ahmad S."/>
            <person name="Lan S."/>
            <person name="Zhang J.S."/>
            <person name="Tsai W.C."/>
            <person name="Van de Peer Y."/>
            <person name="Liu Z.J."/>
        </authorList>
    </citation>
    <scope>NUCLEOTIDE SEQUENCE</scope>
    <source>
        <strain evidence="3">SCP</strain>
    </source>
</reference>
<evidence type="ECO:0000256" key="1">
    <source>
        <dbReference type="SAM" id="MobiDB-lite"/>
    </source>
</evidence>
<dbReference type="AlphaFoldDB" id="A0AAV9BPQ1"/>
<gene>
    <name evidence="3" type="ORF">QJS04_geneDACA003504</name>
</gene>
<evidence type="ECO:0000313" key="4">
    <source>
        <dbReference type="Proteomes" id="UP001179952"/>
    </source>
</evidence>
<name>A0AAV9BPQ1_ACOGR</name>
<dbReference type="Proteomes" id="UP001179952">
    <property type="component" value="Unassembled WGS sequence"/>
</dbReference>
<comment type="caution">
    <text evidence="3">The sequence shown here is derived from an EMBL/GenBank/DDBJ whole genome shotgun (WGS) entry which is preliminary data.</text>
</comment>
<proteinExistence type="predicted"/>
<evidence type="ECO:0000313" key="3">
    <source>
        <dbReference type="EMBL" id="KAK1278137.1"/>
    </source>
</evidence>
<keyword evidence="2" id="KW-0732">Signal</keyword>
<organism evidence="3 4">
    <name type="scientific">Acorus gramineus</name>
    <name type="common">Dwarf sweet flag</name>
    <dbReference type="NCBI Taxonomy" id="55184"/>
    <lineage>
        <taxon>Eukaryota</taxon>
        <taxon>Viridiplantae</taxon>
        <taxon>Streptophyta</taxon>
        <taxon>Embryophyta</taxon>
        <taxon>Tracheophyta</taxon>
        <taxon>Spermatophyta</taxon>
        <taxon>Magnoliopsida</taxon>
        <taxon>Liliopsida</taxon>
        <taxon>Acoraceae</taxon>
        <taxon>Acorus</taxon>
    </lineage>
</organism>
<keyword evidence="4" id="KW-1185">Reference proteome</keyword>
<accession>A0AAV9BPQ1</accession>
<dbReference type="EMBL" id="JAUJYN010000002">
    <property type="protein sequence ID" value="KAK1278137.1"/>
    <property type="molecule type" value="Genomic_DNA"/>
</dbReference>
<feature type="chain" id="PRO_5043653501" evidence="2">
    <location>
        <begin position="24"/>
        <end position="121"/>
    </location>
</feature>
<feature type="signal peptide" evidence="2">
    <location>
        <begin position="1"/>
        <end position="23"/>
    </location>
</feature>
<evidence type="ECO:0000256" key="2">
    <source>
        <dbReference type="SAM" id="SignalP"/>
    </source>
</evidence>
<sequence length="121" mass="12824">MGRSLCALFLCFLLFSALFVASAEDLSERESLVSGGKNVLGHARSGAQRHSTTSHACSSARNAASSAGVCRLGPTRTRKPVRATTTGRPKRAAPDVLNPPPLLHQLYICSATASSVIWEDE</sequence>
<feature type="region of interest" description="Disordered" evidence="1">
    <location>
        <begin position="42"/>
        <end position="97"/>
    </location>
</feature>
<protein>
    <submittedName>
        <fullName evidence="3">Uncharacterized protein</fullName>
    </submittedName>
</protein>